<organism evidence="2 3">
    <name type="scientific">Ilex paraguariensis</name>
    <name type="common">yerba mate</name>
    <dbReference type="NCBI Taxonomy" id="185542"/>
    <lineage>
        <taxon>Eukaryota</taxon>
        <taxon>Viridiplantae</taxon>
        <taxon>Streptophyta</taxon>
        <taxon>Embryophyta</taxon>
        <taxon>Tracheophyta</taxon>
        <taxon>Spermatophyta</taxon>
        <taxon>Magnoliopsida</taxon>
        <taxon>eudicotyledons</taxon>
        <taxon>Gunneridae</taxon>
        <taxon>Pentapetalae</taxon>
        <taxon>asterids</taxon>
        <taxon>campanulids</taxon>
        <taxon>Aquifoliales</taxon>
        <taxon>Aquifoliaceae</taxon>
        <taxon>Ilex</taxon>
    </lineage>
</organism>
<dbReference type="Proteomes" id="UP001642360">
    <property type="component" value="Unassembled WGS sequence"/>
</dbReference>
<accession>A0ABC8TTF7</accession>
<sequence>MSQDLAISTGMISKGSAGNTCCMLPGAEFLSPKFWKRTEAQYSISRSSFCGRTQSLTATHSMPHKDANAEMFKLDSPRDQQQSRGQSVANPMGDRRTNLRETLKAFSNRTPQKIDPDAERIRGGNAGVLDGASLAKYHLCTGNNSICTHFIQEGDTMIFMRKAEGSLFILMAF</sequence>
<comment type="caution">
    <text evidence="2">The sequence shown here is derived from an EMBL/GenBank/DDBJ whole genome shotgun (WGS) entry which is preliminary data.</text>
</comment>
<dbReference type="AlphaFoldDB" id="A0ABC8TTF7"/>
<feature type="region of interest" description="Disordered" evidence="1">
    <location>
        <begin position="75"/>
        <end position="96"/>
    </location>
</feature>
<feature type="compositionally biased region" description="Polar residues" evidence="1">
    <location>
        <begin position="79"/>
        <end position="89"/>
    </location>
</feature>
<reference evidence="2 3" key="1">
    <citation type="submission" date="2024-02" db="EMBL/GenBank/DDBJ databases">
        <authorList>
            <person name="Vignale AGUSTIN F."/>
            <person name="Sosa J E."/>
            <person name="Modenutti C."/>
        </authorList>
    </citation>
    <scope>NUCLEOTIDE SEQUENCE [LARGE SCALE GENOMIC DNA]</scope>
</reference>
<protein>
    <submittedName>
        <fullName evidence="2">Uncharacterized protein</fullName>
    </submittedName>
</protein>
<name>A0ABC8TTF7_9AQUA</name>
<dbReference type="EMBL" id="CAUOFW020006054">
    <property type="protein sequence ID" value="CAK9172701.1"/>
    <property type="molecule type" value="Genomic_DNA"/>
</dbReference>
<gene>
    <name evidence="2" type="ORF">ILEXP_LOCUS42372</name>
</gene>
<proteinExistence type="predicted"/>
<evidence type="ECO:0000313" key="3">
    <source>
        <dbReference type="Proteomes" id="UP001642360"/>
    </source>
</evidence>
<evidence type="ECO:0000256" key="1">
    <source>
        <dbReference type="SAM" id="MobiDB-lite"/>
    </source>
</evidence>
<evidence type="ECO:0000313" key="2">
    <source>
        <dbReference type="EMBL" id="CAK9172701.1"/>
    </source>
</evidence>
<keyword evidence="3" id="KW-1185">Reference proteome</keyword>